<evidence type="ECO:0000313" key="5">
    <source>
        <dbReference type="EMBL" id="OBS01601.1"/>
    </source>
</evidence>
<dbReference type="AlphaFoldDB" id="A0A1A6BH31"/>
<dbReference type="EMBL" id="MAEM01000261">
    <property type="protein sequence ID" value="OBS01601.1"/>
    <property type="molecule type" value="Genomic_DNA"/>
</dbReference>
<organism evidence="5 6">
    <name type="scientific">Mycobacterium gordonae</name>
    <dbReference type="NCBI Taxonomy" id="1778"/>
    <lineage>
        <taxon>Bacteria</taxon>
        <taxon>Bacillati</taxon>
        <taxon>Actinomycetota</taxon>
        <taxon>Actinomycetes</taxon>
        <taxon>Mycobacteriales</taxon>
        <taxon>Mycobacteriaceae</taxon>
        <taxon>Mycobacterium</taxon>
    </lineage>
</organism>
<dbReference type="Proteomes" id="UP000093757">
    <property type="component" value="Unassembled WGS sequence"/>
</dbReference>
<dbReference type="OrthoDB" id="8670884at2"/>
<dbReference type="PRINTS" id="PR00420">
    <property type="entry name" value="RNGMNOXGNASE"/>
</dbReference>
<evidence type="ECO:0000259" key="4">
    <source>
        <dbReference type="Pfam" id="PF01494"/>
    </source>
</evidence>
<feature type="domain" description="FAD-binding" evidence="4">
    <location>
        <begin position="9"/>
        <end position="343"/>
    </location>
</feature>
<reference evidence="5 6" key="1">
    <citation type="submission" date="2016-06" db="EMBL/GenBank/DDBJ databases">
        <authorList>
            <person name="Kjaerup R.B."/>
            <person name="Dalgaard T.S."/>
            <person name="Juul-Madsen H.R."/>
        </authorList>
    </citation>
    <scope>NUCLEOTIDE SEQUENCE [LARGE SCALE GENOMIC DNA]</scope>
    <source>
        <strain evidence="5 6">1245752.6</strain>
    </source>
</reference>
<protein>
    <submittedName>
        <fullName evidence="5">Monooxygenase</fullName>
    </submittedName>
</protein>
<dbReference type="SUPFAM" id="SSF51905">
    <property type="entry name" value="FAD/NAD(P)-binding domain"/>
    <property type="match status" value="1"/>
</dbReference>
<gene>
    <name evidence="5" type="ORF">A9W98_19260</name>
</gene>
<accession>A0A1A6BH31</accession>
<dbReference type="Gene3D" id="3.30.70.2450">
    <property type="match status" value="1"/>
</dbReference>
<comment type="cofactor">
    <cofactor evidence="1">
        <name>FAD</name>
        <dbReference type="ChEBI" id="CHEBI:57692"/>
    </cofactor>
</comment>
<dbReference type="PANTHER" id="PTHR43004">
    <property type="entry name" value="TRK SYSTEM POTASSIUM UPTAKE PROTEIN"/>
    <property type="match status" value="1"/>
</dbReference>
<dbReference type="GO" id="GO:0016709">
    <property type="term" value="F:oxidoreductase activity, acting on paired donors, with incorporation or reduction of molecular oxygen, NAD(P)H as one donor, and incorporation of one atom of oxygen"/>
    <property type="evidence" value="ECO:0007669"/>
    <property type="project" value="UniProtKB-ARBA"/>
</dbReference>
<dbReference type="PANTHER" id="PTHR43004:SF19">
    <property type="entry name" value="BINDING MONOOXYGENASE, PUTATIVE (JCVI)-RELATED"/>
    <property type="match status" value="1"/>
</dbReference>
<evidence type="ECO:0000256" key="1">
    <source>
        <dbReference type="ARBA" id="ARBA00001974"/>
    </source>
</evidence>
<dbReference type="RefSeq" id="WP_065134119.1">
    <property type="nucleotide sequence ID" value="NZ_MAEM01000261.1"/>
</dbReference>
<dbReference type="Pfam" id="PF21274">
    <property type="entry name" value="Rng_hyd_C"/>
    <property type="match status" value="1"/>
</dbReference>
<dbReference type="InterPro" id="IPR036188">
    <property type="entry name" value="FAD/NAD-bd_sf"/>
</dbReference>
<dbReference type="Gene3D" id="3.50.50.60">
    <property type="entry name" value="FAD/NAD(P)-binding domain"/>
    <property type="match status" value="1"/>
</dbReference>
<dbReference type="InterPro" id="IPR050641">
    <property type="entry name" value="RIFMO-like"/>
</dbReference>
<name>A0A1A6BH31_MYCGO</name>
<dbReference type="Pfam" id="PF01494">
    <property type="entry name" value="FAD_binding_3"/>
    <property type="match status" value="1"/>
</dbReference>
<keyword evidence="5" id="KW-0503">Monooxygenase</keyword>
<evidence type="ECO:0000313" key="6">
    <source>
        <dbReference type="Proteomes" id="UP000093757"/>
    </source>
</evidence>
<dbReference type="Gene3D" id="3.40.30.120">
    <property type="match status" value="1"/>
</dbReference>
<keyword evidence="3" id="KW-0274">FAD</keyword>
<evidence type="ECO:0000256" key="2">
    <source>
        <dbReference type="ARBA" id="ARBA00022630"/>
    </source>
</evidence>
<proteinExistence type="predicted"/>
<dbReference type="InterPro" id="IPR002938">
    <property type="entry name" value="FAD-bd"/>
</dbReference>
<keyword evidence="5" id="KW-0560">Oxidoreductase</keyword>
<dbReference type="GO" id="GO:0071949">
    <property type="term" value="F:FAD binding"/>
    <property type="evidence" value="ECO:0007669"/>
    <property type="project" value="InterPro"/>
</dbReference>
<evidence type="ECO:0000256" key="3">
    <source>
        <dbReference type="ARBA" id="ARBA00022827"/>
    </source>
</evidence>
<keyword evidence="2" id="KW-0285">Flavoprotein</keyword>
<sequence>MSACETGSEVDVAVVGAGPTGLMLANELAMRGVRVQILERRAEQSNITRAFAVHARTLELLDARGLAEEVLSCGFRVGEVAPIPGAAISLAAELTTPYPYILMVPQSGTEQVLAVRAQRLGVPIIRGAEVVGLEQDRDGVRLTLADGAGVRARYVVGCDGAHSAVRRLLGVDFVGKQYQTHIMLADVRLTRPPAERMFARMNAEGVVLVLPFGDGWYRAIAWDRRRENEPLTQPVTAAQIRDAFHRIAGVDFGLSEMRWSSRFLSERRQARHYRVGRVLLAGDAAHVHSPIGGQGMNTGIGDAMNLGWKLAVVVKGVLGGRAQESLLDSYESERHPVGADVLKMTDMLNQLVLGRSAIRRVLQRLVTRVILRFHRSRRAIAERLSGIAIGYARHSRTDDPRVGRRMPDIDCNGTRLYEVLRSGRFVLLTRGPGHGGDWPGVDQVNHCTAMQPAAVLVRPDGYVAWAARRTPTAAELAAVLTRWCGESWSGLSEGQPGYAVRDLGAGPDGKADGEPWVYHHMHVTSRVGDYGTTERS</sequence>
<comment type="caution">
    <text evidence="5">The sequence shown here is derived from an EMBL/GenBank/DDBJ whole genome shotgun (WGS) entry which is preliminary data.</text>
</comment>